<dbReference type="AlphaFoldDB" id="A0A210PRZ0"/>
<dbReference type="CDD" id="cd00037">
    <property type="entry name" value="CLECT"/>
    <property type="match status" value="1"/>
</dbReference>
<feature type="signal peptide" evidence="1">
    <location>
        <begin position="1"/>
        <end position="19"/>
    </location>
</feature>
<dbReference type="Proteomes" id="UP000242188">
    <property type="component" value="Unassembled WGS sequence"/>
</dbReference>
<dbReference type="Gene3D" id="3.10.100.10">
    <property type="entry name" value="Mannose-Binding Protein A, subunit A"/>
    <property type="match status" value="1"/>
</dbReference>
<feature type="chain" id="PRO_5012577893" evidence="1">
    <location>
        <begin position="20"/>
        <end position="158"/>
    </location>
</feature>
<proteinExistence type="predicted"/>
<evidence type="ECO:0000256" key="1">
    <source>
        <dbReference type="SAM" id="SignalP"/>
    </source>
</evidence>
<sequence length="158" mass="17643">MYAIIYLALLCATVQEVTAACPDGFIRHENSCYRLFHNKFTWPEASSFCRSYNTHLLYLETESEFGFIKARAAEIGGEGFWTGATDALTENEWIWNETGERLALTSDWAPGEPDHAVGRDCLGLWGKNGFKLSAWDCRHLLGPICETDADNEGQGIIG</sequence>
<organism evidence="3 4">
    <name type="scientific">Mizuhopecten yessoensis</name>
    <name type="common">Japanese scallop</name>
    <name type="synonym">Patinopecten yessoensis</name>
    <dbReference type="NCBI Taxonomy" id="6573"/>
    <lineage>
        <taxon>Eukaryota</taxon>
        <taxon>Metazoa</taxon>
        <taxon>Spiralia</taxon>
        <taxon>Lophotrochozoa</taxon>
        <taxon>Mollusca</taxon>
        <taxon>Bivalvia</taxon>
        <taxon>Autobranchia</taxon>
        <taxon>Pteriomorphia</taxon>
        <taxon>Pectinida</taxon>
        <taxon>Pectinoidea</taxon>
        <taxon>Pectinidae</taxon>
        <taxon>Mizuhopecten</taxon>
    </lineage>
</organism>
<comment type="caution">
    <text evidence="3">The sequence shown here is derived from an EMBL/GenBank/DDBJ whole genome shotgun (WGS) entry which is preliminary data.</text>
</comment>
<dbReference type="EMBL" id="NEDP02005536">
    <property type="protein sequence ID" value="OWF39260.1"/>
    <property type="molecule type" value="Genomic_DNA"/>
</dbReference>
<dbReference type="SUPFAM" id="SSF56436">
    <property type="entry name" value="C-type lectin-like"/>
    <property type="match status" value="1"/>
</dbReference>
<name>A0A210PRZ0_MIZYE</name>
<dbReference type="InterPro" id="IPR050111">
    <property type="entry name" value="C-type_lectin/snaclec_domain"/>
</dbReference>
<gene>
    <name evidence="3" type="ORF">KP79_PYT20734</name>
</gene>
<feature type="domain" description="C-type lectin" evidence="2">
    <location>
        <begin position="28"/>
        <end position="146"/>
    </location>
</feature>
<dbReference type="InterPro" id="IPR016187">
    <property type="entry name" value="CTDL_fold"/>
</dbReference>
<dbReference type="Pfam" id="PF00059">
    <property type="entry name" value="Lectin_C"/>
    <property type="match status" value="1"/>
</dbReference>
<dbReference type="PANTHER" id="PTHR22803">
    <property type="entry name" value="MANNOSE, PHOSPHOLIPASE, LECTIN RECEPTOR RELATED"/>
    <property type="match status" value="1"/>
</dbReference>
<accession>A0A210PRZ0</accession>
<keyword evidence="4" id="KW-1185">Reference proteome</keyword>
<dbReference type="InterPro" id="IPR016186">
    <property type="entry name" value="C-type_lectin-like/link_sf"/>
</dbReference>
<evidence type="ECO:0000313" key="3">
    <source>
        <dbReference type="EMBL" id="OWF39260.1"/>
    </source>
</evidence>
<protein>
    <submittedName>
        <fullName evidence="3">Perlucin</fullName>
    </submittedName>
</protein>
<dbReference type="SMART" id="SM00034">
    <property type="entry name" value="CLECT"/>
    <property type="match status" value="1"/>
</dbReference>
<dbReference type="OrthoDB" id="6059155at2759"/>
<evidence type="ECO:0000259" key="2">
    <source>
        <dbReference type="PROSITE" id="PS50041"/>
    </source>
</evidence>
<dbReference type="PROSITE" id="PS50041">
    <property type="entry name" value="C_TYPE_LECTIN_2"/>
    <property type="match status" value="1"/>
</dbReference>
<dbReference type="InterPro" id="IPR001304">
    <property type="entry name" value="C-type_lectin-like"/>
</dbReference>
<reference evidence="3 4" key="1">
    <citation type="journal article" date="2017" name="Nat. Ecol. Evol.">
        <title>Scallop genome provides insights into evolution of bilaterian karyotype and development.</title>
        <authorList>
            <person name="Wang S."/>
            <person name="Zhang J."/>
            <person name="Jiao W."/>
            <person name="Li J."/>
            <person name="Xun X."/>
            <person name="Sun Y."/>
            <person name="Guo X."/>
            <person name="Huan P."/>
            <person name="Dong B."/>
            <person name="Zhang L."/>
            <person name="Hu X."/>
            <person name="Sun X."/>
            <person name="Wang J."/>
            <person name="Zhao C."/>
            <person name="Wang Y."/>
            <person name="Wang D."/>
            <person name="Huang X."/>
            <person name="Wang R."/>
            <person name="Lv J."/>
            <person name="Li Y."/>
            <person name="Zhang Z."/>
            <person name="Liu B."/>
            <person name="Lu W."/>
            <person name="Hui Y."/>
            <person name="Liang J."/>
            <person name="Zhou Z."/>
            <person name="Hou R."/>
            <person name="Li X."/>
            <person name="Liu Y."/>
            <person name="Li H."/>
            <person name="Ning X."/>
            <person name="Lin Y."/>
            <person name="Zhao L."/>
            <person name="Xing Q."/>
            <person name="Dou J."/>
            <person name="Li Y."/>
            <person name="Mao J."/>
            <person name="Guo H."/>
            <person name="Dou H."/>
            <person name="Li T."/>
            <person name="Mu C."/>
            <person name="Jiang W."/>
            <person name="Fu Q."/>
            <person name="Fu X."/>
            <person name="Miao Y."/>
            <person name="Liu J."/>
            <person name="Yu Q."/>
            <person name="Li R."/>
            <person name="Liao H."/>
            <person name="Li X."/>
            <person name="Kong Y."/>
            <person name="Jiang Z."/>
            <person name="Chourrout D."/>
            <person name="Li R."/>
            <person name="Bao Z."/>
        </authorList>
    </citation>
    <scope>NUCLEOTIDE SEQUENCE [LARGE SCALE GENOMIC DNA]</scope>
    <source>
        <strain evidence="3 4">PY_sf001</strain>
    </source>
</reference>
<evidence type="ECO:0000313" key="4">
    <source>
        <dbReference type="Proteomes" id="UP000242188"/>
    </source>
</evidence>
<keyword evidence="1" id="KW-0732">Signal</keyword>